<organism evidence="14 15">
    <name type="scientific">Rhodnius prolixus</name>
    <name type="common">Triatomid bug</name>
    <dbReference type="NCBI Taxonomy" id="13249"/>
    <lineage>
        <taxon>Eukaryota</taxon>
        <taxon>Metazoa</taxon>
        <taxon>Ecdysozoa</taxon>
        <taxon>Arthropoda</taxon>
        <taxon>Hexapoda</taxon>
        <taxon>Insecta</taxon>
        <taxon>Pterygota</taxon>
        <taxon>Neoptera</taxon>
        <taxon>Paraneoptera</taxon>
        <taxon>Hemiptera</taxon>
        <taxon>Heteroptera</taxon>
        <taxon>Panheteroptera</taxon>
        <taxon>Cimicomorpha</taxon>
        <taxon>Reduviidae</taxon>
        <taxon>Triatominae</taxon>
        <taxon>Rhodnius</taxon>
    </lineage>
</organism>
<accession>T1I0L2</accession>
<dbReference type="PRINTS" id="PR00463">
    <property type="entry name" value="EP450I"/>
</dbReference>
<dbReference type="InterPro" id="IPR036396">
    <property type="entry name" value="Cyt_P450_sf"/>
</dbReference>
<keyword evidence="11" id="KW-0503">Monooxygenase</keyword>
<evidence type="ECO:0008006" key="16">
    <source>
        <dbReference type="Google" id="ProtNLM"/>
    </source>
</evidence>
<evidence type="ECO:0000256" key="3">
    <source>
        <dbReference type="ARBA" id="ARBA00004406"/>
    </source>
</evidence>
<evidence type="ECO:0000256" key="6">
    <source>
        <dbReference type="ARBA" id="ARBA00022723"/>
    </source>
</evidence>
<dbReference type="EnsemblMetazoa" id="RPRC009832-RA">
    <property type="protein sequence ID" value="RPRC009832-PA"/>
    <property type="gene ID" value="RPRC009832"/>
</dbReference>
<keyword evidence="15" id="KW-1185">Reference proteome</keyword>
<evidence type="ECO:0000256" key="7">
    <source>
        <dbReference type="ARBA" id="ARBA00022824"/>
    </source>
</evidence>
<dbReference type="GO" id="GO:0020037">
    <property type="term" value="F:heme binding"/>
    <property type="evidence" value="ECO:0007669"/>
    <property type="project" value="InterPro"/>
</dbReference>
<evidence type="ECO:0000256" key="4">
    <source>
        <dbReference type="ARBA" id="ARBA00010617"/>
    </source>
</evidence>
<dbReference type="VEuPathDB" id="VectorBase:RPRC009832"/>
<evidence type="ECO:0000256" key="1">
    <source>
        <dbReference type="ARBA" id="ARBA00001971"/>
    </source>
</evidence>
<evidence type="ECO:0000256" key="10">
    <source>
        <dbReference type="ARBA" id="ARBA00023004"/>
    </source>
</evidence>
<evidence type="ECO:0000256" key="9">
    <source>
        <dbReference type="ARBA" id="ARBA00023002"/>
    </source>
</evidence>
<reference evidence="14" key="1">
    <citation type="submission" date="2015-05" db="UniProtKB">
        <authorList>
            <consortium name="EnsemblMetazoa"/>
        </authorList>
    </citation>
    <scope>IDENTIFICATION</scope>
</reference>
<dbReference type="InterPro" id="IPR001128">
    <property type="entry name" value="Cyt_P450"/>
</dbReference>
<dbReference type="Pfam" id="PF00067">
    <property type="entry name" value="p450"/>
    <property type="match status" value="1"/>
</dbReference>
<proteinExistence type="inferred from homology"/>
<keyword evidence="5 13" id="KW-0349">Heme</keyword>
<dbReference type="InParanoid" id="T1I0L2"/>
<feature type="binding site" description="axial binding residue" evidence="13">
    <location>
        <position position="93"/>
    </location>
    <ligand>
        <name>heme</name>
        <dbReference type="ChEBI" id="CHEBI:30413"/>
    </ligand>
    <ligandPart>
        <name>Fe</name>
        <dbReference type="ChEBI" id="CHEBI:18248"/>
    </ligandPart>
</feature>
<sequence length="222" mass="25866">LFSTKNNLQFYFSETLRLHPLTPFLLRTCTKTYTTYFGLEIEPGQKIIIPLSALHIDPQHFPDPEAYIPERQPPNTSKSNFTYLPFGDGPRMCIEEFMQKVLELDSYNIYKELNFSLGNKHYFNCSLSLEQVRWIIKARAGLLYLGSSPPYHHDNTEEVCFLCNDLMLDRMYHILLVCEVRLKYFRNISITNVEILEILNGSDWPRLAQYCKAISIYGCSIG</sequence>
<name>T1I0L2_RHOPR</name>
<keyword evidence="10 13" id="KW-0408">Iron</keyword>
<evidence type="ECO:0000256" key="2">
    <source>
        <dbReference type="ARBA" id="ARBA00004174"/>
    </source>
</evidence>
<dbReference type="HOGENOM" id="CLU_1248091_0_0_1"/>
<keyword evidence="12" id="KW-0472">Membrane</keyword>
<dbReference type="GO" id="GO:0004497">
    <property type="term" value="F:monooxygenase activity"/>
    <property type="evidence" value="ECO:0007669"/>
    <property type="project" value="UniProtKB-KW"/>
</dbReference>
<evidence type="ECO:0000256" key="11">
    <source>
        <dbReference type="ARBA" id="ARBA00023033"/>
    </source>
</evidence>
<dbReference type="EMBL" id="ACPB03026847">
    <property type="status" value="NOT_ANNOTATED_CDS"/>
    <property type="molecule type" value="Genomic_DNA"/>
</dbReference>
<dbReference type="Proteomes" id="UP000015103">
    <property type="component" value="Unassembled WGS sequence"/>
</dbReference>
<dbReference type="eggNOG" id="KOG0158">
    <property type="taxonomic scope" value="Eukaryota"/>
</dbReference>
<dbReference type="PANTHER" id="PTHR24292:SF100">
    <property type="entry name" value="CYTOCHROME P450 6A16, ISOFORM B-RELATED"/>
    <property type="match status" value="1"/>
</dbReference>
<dbReference type="PANTHER" id="PTHR24292">
    <property type="entry name" value="CYTOCHROME P450"/>
    <property type="match status" value="1"/>
</dbReference>
<dbReference type="InterPro" id="IPR002401">
    <property type="entry name" value="Cyt_P450_E_grp-I"/>
</dbReference>
<dbReference type="SUPFAM" id="SSF48264">
    <property type="entry name" value="Cytochrome P450"/>
    <property type="match status" value="1"/>
</dbReference>
<keyword evidence="7" id="KW-0256">Endoplasmic reticulum</keyword>
<protein>
    <recommendedName>
        <fullName evidence="16">Cytochrome</fullName>
    </recommendedName>
</protein>
<dbReference type="STRING" id="13249.T1I0L2"/>
<evidence type="ECO:0000313" key="14">
    <source>
        <dbReference type="EnsemblMetazoa" id="RPRC009832-PA"/>
    </source>
</evidence>
<dbReference type="GO" id="GO:0016705">
    <property type="term" value="F:oxidoreductase activity, acting on paired donors, with incorporation or reduction of molecular oxygen"/>
    <property type="evidence" value="ECO:0007669"/>
    <property type="project" value="InterPro"/>
</dbReference>
<evidence type="ECO:0000256" key="12">
    <source>
        <dbReference type="ARBA" id="ARBA00023136"/>
    </source>
</evidence>
<keyword evidence="6 13" id="KW-0479">Metal-binding</keyword>
<comment type="cofactor">
    <cofactor evidence="1 13">
        <name>heme</name>
        <dbReference type="ChEBI" id="CHEBI:30413"/>
    </cofactor>
</comment>
<dbReference type="GO" id="GO:0005789">
    <property type="term" value="C:endoplasmic reticulum membrane"/>
    <property type="evidence" value="ECO:0007669"/>
    <property type="project" value="UniProtKB-SubCell"/>
</dbReference>
<evidence type="ECO:0000256" key="8">
    <source>
        <dbReference type="ARBA" id="ARBA00022848"/>
    </source>
</evidence>
<dbReference type="AlphaFoldDB" id="T1I0L2"/>
<evidence type="ECO:0000256" key="13">
    <source>
        <dbReference type="PIRSR" id="PIRSR602401-1"/>
    </source>
</evidence>
<comment type="subcellular location">
    <subcellularLocation>
        <location evidence="3">Endoplasmic reticulum membrane</location>
        <topology evidence="3">Peripheral membrane protein</topology>
    </subcellularLocation>
    <subcellularLocation>
        <location evidence="2">Microsome membrane</location>
        <topology evidence="2">Peripheral membrane protein</topology>
    </subcellularLocation>
</comment>
<keyword evidence="9" id="KW-0560">Oxidoreductase</keyword>
<keyword evidence="8" id="KW-0492">Microsome</keyword>
<evidence type="ECO:0000256" key="5">
    <source>
        <dbReference type="ARBA" id="ARBA00022617"/>
    </source>
</evidence>
<dbReference type="EMBL" id="ACPB03026848">
    <property type="status" value="NOT_ANNOTATED_CDS"/>
    <property type="molecule type" value="Genomic_DNA"/>
</dbReference>
<dbReference type="Gene3D" id="1.10.630.10">
    <property type="entry name" value="Cytochrome P450"/>
    <property type="match status" value="1"/>
</dbReference>
<evidence type="ECO:0000313" key="15">
    <source>
        <dbReference type="Proteomes" id="UP000015103"/>
    </source>
</evidence>
<dbReference type="InterPro" id="IPR050476">
    <property type="entry name" value="Insect_CytP450_Detox"/>
</dbReference>
<comment type="similarity">
    <text evidence="4">Belongs to the cytochrome P450 family.</text>
</comment>
<dbReference type="GO" id="GO:0005506">
    <property type="term" value="F:iron ion binding"/>
    <property type="evidence" value="ECO:0007669"/>
    <property type="project" value="InterPro"/>
</dbReference>